<sequence>MLQNQGHLSCLITKSSRCFEILTELLSSQVFLSYFHTPVRGQQSGKWTGHCEKLCITGSTWKTLMFPVGYVGAVAIIATTKLGSRQLRHLSITCYCSKTSMLYFQKETPFSSFGNVEALRWSSPSSGPQFFSGCRTQ</sequence>
<dbReference type="HOGENOM" id="CLU_1866358_0_0_1"/>
<evidence type="ECO:0000313" key="1">
    <source>
        <dbReference type="EMBL" id="KIM28016.1"/>
    </source>
</evidence>
<evidence type="ECO:0000313" key="2">
    <source>
        <dbReference type="Proteomes" id="UP000054097"/>
    </source>
</evidence>
<reference evidence="1 2" key="1">
    <citation type="submission" date="2014-04" db="EMBL/GenBank/DDBJ databases">
        <authorList>
            <consortium name="DOE Joint Genome Institute"/>
            <person name="Kuo A."/>
            <person name="Zuccaro A."/>
            <person name="Kohler A."/>
            <person name="Nagy L.G."/>
            <person name="Floudas D."/>
            <person name="Copeland A."/>
            <person name="Barry K.W."/>
            <person name="Cichocki N."/>
            <person name="Veneault-Fourrey C."/>
            <person name="LaButti K."/>
            <person name="Lindquist E.A."/>
            <person name="Lipzen A."/>
            <person name="Lundell T."/>
            <person name="Morin E."/>
            <person name="Murat C."/>
            <person name="Sun H."/>
            <person name="Tunlid A."/>
            <person name="Henrissat B."/>
            <person name="Grigoriev I.V."/>
            <person name="Hibbett D.S."/>
            <person name="Martin F."/>
            <person name="Nordberg H.P."/>
            <person name="Cantor M.N."/>
            <person name="Hua S.X."/>
        </authorList>
    </citation>
    <scope>NUCLEOTIDE SEQUENCE [LARGE SCALE GENOMIC DNA]</scope>
    <source>
        <strain evidence="1 2">MAFF 305830</strain>
    </source>
</reference>
<gene>
    <name evidence="1" type="ORF">M408DRAFT_147253</name>
</gene>
<dbReference type="EMBL" id="KN824295">
    <property type="protein sequence ID" value="KIM28016.1"/>
    <property type="molecule type" value="Genomic_DNA"/>
</dbReference>
<reference evidence="2" key="2">
    <citation type="submission" date="2015-01" db="EMBL/GenBank/DDBJ databases">
        <title>Evolutionary Origins and Diversification of the Mycorrhizal Mutualists.</title>
        <authorList>
            <consortium name="DOE Joint Genome Institute"/>
            <consortium name="Mycorrhizal Genomics Consortium"/>
            <person name="Kohler A."/>
            <person name="Kuo A."/>
            <person name="Nagy L.G."/>
            <person name="Floudas D."/>
            <person name="Copeland A."/>
            <person name="Barry K.W."/>
            <person name="Cichocki N."/>
            <person name="Veneault-Fourrey C."/>
            <person name="LaButti K."/>
            <person name="Lindquist E.A."/>
            <person name="Lipzen A."/>
            <person name="Lundell T."/>
            <person name="Morin E."/>
            <person name="Murat C."/>
            <person name="Riley R."/>
            <person name="Ohm R."/>
            <person name="Sun H."/>
            <person name="Tunlid A."/>
            <person name="Henrissat B."/>
            <person name="Grigoriev I.V."/>
            <person name="Hibbett D.S."/>
            <person name="Martin F."/>
        </authorList>
    </citation>
    <scope>NUCLEOTIDE SEQUENCE [LARGE SCALE GENOMIC DNA]</scope>
    <source>
        <strain evidence="2">MAFF 305830</strain>
    </source>
</reference>
<dbReference type="AlphaFoldDB" id="A0A0C3B984"/>
<protein>
    <submittedName>
        <fullName evidence="1">Uncharacterized protein</fullName>
    </submittedName>
</protein>
<dbReference type="Proteomes" id="UP000054097">
    <property type="component" value="Unassembled WGS sequence"/>
</dbReference>
<organism evidence="1 2">
    <name type="scientific">Serendipita vermifera MAFF 305830</name>
    <dbReference type="NCBI Taxonomy" id="933852"/>
    <lineage>
        <taxon>Eukaryota</taxon>
        <taxon>Fungi</taxon>
        <taxon>Dikarya</taxon>
        <taxon>Basidiomycota</taxon>
        <taxon>Agaricomycotina</taxon>
        <taxon>Agaricomycetes</taxon>
        <taxon>Sebacinales</taxon>
        <taxon>Serendipitaceae</taxon>
        <taxon>Serendipita</taxon>
    </lineage>
</organism>
<proteinExistence type="predicted"/>
<name>A0A0C3B984_SERVB</name>
<keyword evidence="2" id="KW-1185">Reference proteome</keyword>
<accession>A0A0C3B984</accession>